<reference evidence="1 2" key="1">
    <citation type="submission" date="2019-02" db="EMBL/GenBank/DDBJ databases">
        <title>Deep-cultivation of Planctomycetes and their phenomic and genomic characterization uncovers novel biology.</title>
        <authorList>
            <person name="Wiegand S."/>
            <person name="Jogler M."/>
            <person name="Boedeker C."/>
            <person name="Pinto D."/>
            <person name="Vollmers J."/>
            <person name="Rivas-Marin E."/>
            <person name="Kohn T."/>
            <person name="Peeters S.H."/>
            <person name="Heuer A."/>
            <person name="Rast P."/>
            <person name="Oberbeckmann S."/>
            <person name="Bunk B."/>
            <person name="Jeske O."/>
            <person name="Meyerdierks A."/>
            <person name="Storesund J.E."/>
            <person name="Kallscheuer N."/>
            <person name="Luecker S."/>
            <person name="Lage O.M."/>
            <person name="Pohl T."/>
            <person name="Merkel B.J."/>
            <person name="Hornburger P."/>
            <person name="Mueller R.-W."/>
            <person name="Bruemmer F."/>
            <person name="Labrenz M."/>
            <person name="Spormann A.M."/>
            <person name="Op den Camp H."/>
            <person name="Overmann J."/>
            <person name="Amann R."/>
            <person name="Jetten M.S.M."/>
            <person name="Mascher T."/>
            <person name="Medema M.H."/>
            <person name="Devos D.P."/>
            <person name="Kaster A.-K."/>
            <person name="Ovreas L."/>
            <person name="Rohde M."/>
            <person name="Galperin M.Y."/>
            <person name="Jogler C."/>
        </authorList>
    </citation>
    <scope>NUCLEOTIDE SEQUENCE [LARGE SCALE GENOMIC DNA]</scope>
    <source>
        <strain evidence="1 2">ElP</strain>
    </source>
</reference>
<dbReference type="AlphaFoldDB" id="A0A518GWL6"/>
<dbReference type="EMBL" id="CP036426">
    <property type="protein sequence ID" value="QDV32973.1"/>
    <property type="molecule type" value="Genomic_DNA"/>
</dbReference>
<organism evidence="1 2">
    <name type="scientific">Tautonia plasticadhaerens</name>
    <dbReference type="NCBI Taxonomy" id="2527974"/>
    <lineage>
        <taxon>Bacteria</taxon>
        <taxon>Pseudomonadati</taxon>
        <taxon>Planctomycetota</taxon>
        <taxon>Planctomycetia</taxon>
        <taxon>Isosphaerales</taxon>
        <taxon>Isosphaeraceae</taxon>
        <taxon>Tautonia</taxon>
    </lineage>
</organism>
<accession>A0A518GWL6</accession>
<dbReference type="Proteomes" id="UP000317835">
    <property type="component" value="Chromosome"/>
</dbReference>
<name>A0A518GWL6_9BACT</name>
<proteinExistence type="predicted"/>
<evidence type="ECO:0000313" key="1">
    <source>
        <dbReference type="EMBL" id="QDV32973.1"/>
    </source>
</evidence>
<dbReference type="KEGG" id="tpla:ElP_08150"/>
<sequence length="151" mass="16886">MVSRRFSLRSLLAMVAIVAGILAVFTSDRGVSRKEFGGLRPGMTRSETEQLLRGPARNEVHRAIVWVPKGGGRRVSSEIKPGEPEREFFSDDSMDGTQAVWLTETGLIAVDFGQDDRLRRKYYSDVHVVGSPNVLDWLSSMRGRIRKSLGH</sequence>
<evidence type="ECO:0000313" key="2">
    <source>
        <dbReference type="Proteomes" id="UP000317835"/>
    </source>
</evidence>
<gene>
    <name evidence="1" type="ORF">ElP_08150</name>
</gene>
<keyword evidence="2" id="KW-1185">Reference proteome</keyword>
<protein>
    <submittedName>
        <fullName evidence="1">Uncharacterized protein</fullName>
    </submittedName>
</protein>